<protein>
    <recommendedName>
        <fullName evidence="2">DUF4926 domain-containing protein</fullName>
    </recommendedName>
</protein>
<accession>A0A0F9T476</accession>
<reference evidence="1" key="1">
    <citation type="journal article" date="2015" name="Nature">
        <title>Complex archaea that bridge the gap between prokaryotes and eukaryotes.</title>
        <authorList>
            <person name="Spang A."/>
            <person name="Saw J.H."/>
            <person name="Jorgensen S.L."/>
            <person name="Zaremba-Niedzwiedzka K."/>
            <person name="Martijn J."/>
            <person name="Lind A.E."/>
            <person name="van Eijk R."/>
            <person name="Schleper C."/>
            <person name="Guy L."/>
            <person name="Ettema T.J."/>
        </authorList>
    </citation>
    <scope>NUCLEOTIDE SEQUENCE</scope>
</reference>
<dbReference type="EMBL" id="LAZR01000334">
    <property type="protein sequence ID" value="KKN73999.1"/>
    <property type="molecule type" value="Genomic_DNA"/>
</dbReference>
<evidence type="ECO:0008006" key="2">
    <source>
        <dbReference type="Google" id="ProtNLM"/>
    </source>
</evidence>
<evidence type="ECO:0000313" key="1">
    <source>
        <dbReference type="EMBL" id="KKN73999.1"/>
    </source>
</evidence>
<name>A0A0F9T476_9ZZZZ</name>
<dbReference type="AlphaFoldDB" id="A0A0F9T476"/>
<gene>
    <name evidence="1" type="ORF">LCGC14_0395650</name>
</gene>
<comment type="caution">
    <text evidence="1">The sequence shown here is derived from an EMBL/GenBank/DDBJ whole genome shotgun (WGS) entry which is preliminary data.</text>
</comment>
<sequence>MKNKPGIPNEGDTVKVVEIGEMDSYPAESKNLGQVGIARDVDADFHEDNFISLNLDNEGGVEINCFFHVKVKILKRRKDDKE</sequence>
<organism evidence="1">
    <name type="scientific">marine sediment metagenome</name>
    <dbReference type="NCBI Taxonomy" id="412755"/>
    <lineage>
        <taxon>unclassified sequences</taxon>
        <taxon>metagenomes</taxon>
        <taxon>ecological metagenomes</taxon>
    </lineage>
</organism>
<proteinExistence type="predicted"/>